<organism evidence="11 12">
    <name type="scientific">Candidatus Methanolliviera hydrocarbonicum</name>
    <dbReference type="NCBI Taxonomy" id="2491085"/>
    <lineage>
        <taxon>Archaea</taxon>
        <taxon>Methanobacteriati</taxon>
        <taxon>Methanobacteriota</taxon>
        <taxon>Candidatus Methanoliparia</taxon>
        <taxon>Candidatus Methanoliparales</taxon>
        <taxon>Candidatus Methanollivieraceae</taxon>
        <taxon>Candidatus Methanolliviera</taxon>
    </lineage>
</organism>
<dbReference type="Gene3D" id="3.10.520.10">
    <property type="entry name" value="ApbE-like domains"/>
    <property type="match status" value="1"/>
</dbReference>
<dbReference type="InterPro" id="IPR024932">
    <property type="entry name" value="ApbE"/>
</dbReference>
<protein>
    <recommendedName>
        <fullName evidence="3">FAD:protein FMN transferase</fullName>
        <ecNumber evidence="2">2.7.1.180</ecNumber>
    </recommendedName>
    <alternativeName>
        <fullName evidence="9">Flavin transferase</fullName>
    </alternativeName>
</protein>
<dbReference type="EC" id="2.7.1.180" evidence="2"/>
<comment type="catalytic activity">
    <reaction evidence="10">
        <text>L-threonyl-[protein] + FAD = FMN-L-threonyl-[protein] + AMP + H(+)</text>
        <dbReference type="Rhea" id="RHEA:36847"/>
        <dbReference type="Rhea" id="RHEA-COMP:11060"/>
        <dbReference type="Rhea" id="RHEA-COMP:11061"/>
        <dbReference type="ChEBI" id="CHEBI:15378"/>
        <dbReference type="ChEBI" id="CHEBI:30013"/>
        <dbReference type="ChEBI" id="CHEBI:57692"/>
        <dbReference type="ChEBI" id="CHEBI:74257"/>
        <dbReference type="ChEBI" id="CHEBI:456215"/>
        <dbReference type="EC" id="2.7.1.180"/>
    </reaction>
</comment>
<dbReference type="EMBL" id="RXIL01000055">
    <property type="protein sequence ID" value="RZN70403.1"/>
    <property type="molecule type" value="Genomic_DNA"/>
</dbReference>
<evidence type="ECO:0000256" key="10">
    <source>
        <dbReference type="ARBA" id="ARBA00048540"/>
    </source>
</evidence>
<evidence type="ECO:0000256" key="5">
    <source>
        <dbReference type="ARBA" id="ARBA00022679"/>
    </source>
</evidence>
<proteinExistence type="predicted"/>
<dbReference type="GO" id="GO:0016740">
    <property type="term" value="F:transferase activity"/>
    <property type="evidence" value="ECO:0007669"/>
    <property type="project" value="UniProtKB-KW"/>
</dbReference>
<evidence type="ECO:0000256" key="9">
    <source>
        <dbReference type="ARBA" id="ARBA00031306"/>
    </source>
</evidence>
<evidence type="ECO:0000256" key="4">
    <source>
        <dbReference type="ARBA" id="ARBA00022630"/>
    </source>
</evidence>
<dbReference type="InterPro" id="IPR003374">
    <property type="entry name" value="ApbE-like_sf"/>
</dbReference>
<keyword evidence="6" id="KW-0479">Metal-binding</keyword>
<sequence length="329" mass="37104">MEMKKKYLIAISLVCLSIILATYSFEVPRKFEETRSVMDTFATVTVYGNFYEKDKMKNVLDDVFSKIERVEKITSFYDPKSEIYRLNEDGYLNKEELTQEVRYLLSRSIYYSELSRGSFDVTVHPLLELWKRGLWKEDPSIQDEKVNGMLKHVDNENIIMNNDGILLLNGASVDLGGIAKGYAVDQALNILREDGIKRALVDIGGDMGTIGEGWTIGLANPRDPNECITRFKISNGCIATSGNYERYFDPDKKVHHIIDPRTGYPADDCMSATVIAKSCTDTDALATSIFVMEAREGIELIDSIEGVEALVIEEDGTIYRSAGIGRYEF</sequence>
<evidence type="ECO:0000256" key="3">
    <source>
        <dbReference type="ARBA" id="ARBA00016337"/>
    </source>
</evidence>
<keyword evidence="7" id="KW-0274">FAD</keyword>
<keyword evidence="5 11" id="KW-0808">Transferase</keyword>
<dbReference type="PANTHER" id="PTHR30040">
    <property type="entry name" value="THIAMINE BIOSYNTHESIS LIPOPROTEIN APBE"/>
    <property type="match status" value="1"/>
</dbReference>
<gene>
    <name evidence="11" type="ORF">EF807_03235</name>
</gene>
<comment type="cofactor">
    <cofactor evidence="1">
        <name>Mg(2+)</name>
        <dbReference type="ChEBI" id="CHEBI:18420"/>
    </cofactor>
</comment>
<dbReference type="PANTHER" id="PTHR30040:SF2">
    <property type="entry name" value="FAD:PROTEIN FMN TRANSFERASE"/>
    <property type="match status" value="1"/>
</dbReference>
<reference evidence="11 12" key="1">
    <citation type="journal article" date="2019" name="Nat. Microbiol.">
        <title>Wide diversity of methane and short-chain alkane metabolisms in uncultured archaea.</title>
        <authorList>
            <person name="Borrel G."/>
            <person name="Adam P.S."/>
            <person name="McKay L.J."/>
            <person name="Chen L.X."/>
            <person name="Sierra-Garcia I.N."/>
            <person name="Sieber C.M."/>
            <person name="Letourneur Q."/>
            <person name="Ghozlane A."/>
            <person name="Andersen G.L."/>
            <person name="Li W.J."/>
            <person name="Hallam S.J."/>
            <person name="Muyzer G."/>
            <person name="de Oliveira V.M."/>
            <person name="Inskeep W.P."/>
            <person name="Banfield J.F."/>
            <person name="Gribaldo S."/>
        </authorList>
    </citation>
    <scope>NUCLEOTIDE SEQUENCE [LARGE SCALE GENOMIC DNA]</scope>
    <source>
        <strain evidence="11">NM1b</strain>
    </source>
</reference>
<dbReference type="AlphaFoldDB" id="A0A520KXA8"/>
<evidence type="ECO:0000313" key="12">
    <source>
        <dbReference type="Proteomes" id="UP000320766"/>
    </source>
</evidence>
<dbReference type="SUPFAM" id="SSF143631">
    <property type="entry name" value="ApbE-like"/>
    <property type="match status" value="1"/>
</dbReference>
<dbReference type="Pfam" id="PF02424">
    <property type="entry name" value="ApbE"/>
    <property type="match status" value="1"/>
</dbReference>
<evidence type="ECO:0000256" key="2">
    <source>
        <dbReference type="ARBA" id="ARBA00011955"/>
    </source>
</evidence>
<dbReference type="PIRSF" id="PIRSF006268">
    <property type="entry name" value="ApbE"/>
    <property type="match status" value="1"/>
</dbReference>
<dbReference type="Proteomes" id="UP000320766">
    <property type="component" value="Unassembled WGS sequence"/>
</dbReference>
<evidence type="ECO:0000256" key="1">
    <source>
        <dbReference type="ARBA" id="ARBA00001946"/>
    </source>
</evidence>
<evidence type="ECO:0000256" key="7">
    <source>
        <dbReference type="ARBA" id="ARBA00022827"/>
    </source>
</evidence>
<dbReference type="GO" id="GO:0046872">
    <property type="term" value="F:metal ion binding"/>
    <property type="evidence" value="ECO:0007669"/>
    <property type="project" value="UniProtKB-KW"/>
</dbReference>
<evidence type="ECO:0000313" key="11">
    <source>
        <dbReference type="EMBL" id="RZN70403.1"/>
    </source>
</evidence>
<evidence type="ECO:0000256" key="6">
    <source>
        <dbReference type="ARBA" id="ARBA00022723"/>
    </source>
</evidence>
<keyword evidence="8" id="KW-0460">Magnesium</keyword>
<keyword evidence="4" id="KW-0285">Flavoprotein</keyword>
<evidence type="ECO:0000256" key="8">
    <source>
        <dbReference type="ARBA" id="ARBA00022842"/>
    </source>
</evidence>
<accession>A0A520KXA8</accession>
<name>A0A520KXA8_9EURY</name>
<comment type="caution">
    <text evidence="11">The sequence shown here is derived from an EMBL/GenBank/DDBJ whole genome shotgun (WGS) entry which is preliminary data.</text>
</comment>